<dbReference type="EMBL" id="JAGTJQ010000009">
    <property type="protein sequence ID" value="KAH7025135.1"/>
    <property type="molecule type" value="Genomic_DNA"/>
</dbReference>
<accession>A0A9P9BM62</accession>
<proteinExistence type="predicted"/>
<evidence type="ECO:0000313" key="3">
    <source>
        <dbReference type="EMBL" id="KAH7025135.1"/>
    </source>
</evidence>
<name>A0A9P9BM62_9PEZI</name>
<reference evidence="3" key="1">
    <citation type="journal article" date="2021" name="Nat. Commun.">
        <title>Genetic determinants of endophytism in the Arabidopsis root mycobiome.</title>
        <authorList>
            <person name="Mesny F."/>
            <person name="Miyauchi S."/>
            <person name="Thiergart T."/>
            <person name="Pickel B."/>
            <person name="Atanasova L."/>
            <person name="Karlsson M."/>
            <person name="Huettel B."/>
            <person name="Barry K.W."/>
            <person name="Haridas S."/>
            <person name="Chen C."/>
            <person name="Bauer D."/>
            <person name="Andreopoulos W."/>
            <person name="Pangilinan J."/>
            <person name="LaButti K."/>
            <person name="Riley R."/>
            <person name="Lipzen A."/>
            <person name="Clum A."/>
            <person name="Drula E."/>
            <person name="Henrissat B."/>
            <person name="Kohler A."/>
            <person name="Grigoriev I.V."/>
            <person name="Martin F.M."/>
            <person name="Hacquard S."/>
        </authorList>
    </citation>
    <scope>NUCLEOTIDE SEQUENCE</scope>
    <source>
        <strain evidence="3">MPI-CAGE-CH-0230</strain>
    </source>
</reference>
<evidence type="ECO:0000259" key="2">
    <source>
        <dbReference type="Pfam" id="PF20163"/>
    </source>
</evidence>
<protein>
    <recommendedName>
        <fullName evidence="2">DUF6536 domain-containing protein</fullName>
    </recommendedName>
</protein>
<feature type="transmembrane region" description="Helical" evidence="1">
    <location>
        <begin position="595"/>
        <end position="616"/>
    </location>
</feature>
<evidence type="ECO:0000256" key="1">
    <source>
        <dbReference type="SAM" id="Phobius"/>
    </source>
</evidence>
<dbReference type="AlphaFoldDB" id="A0A9P9BM62"/>
<sequence>MLTIQLSIAGFVLVLNLGLLLWLLKFYPVDARGIGTFVFGNCQDLNLLNGAAHAVLNIVSSLFLASGNYCMQILVAPSRVEIDKAEKQGRSLEVGVPSIKNLQYIGWDRTMLWLLIGAMSTLLHLFWNSTLFTSIPVFAIPRAVATSDFLVAPDNWTLSDPLGTSGWWAYAPGYGELSHNLSLIYDLQVAAPTMKRLEPAECIDKFIDPLTVSASVIVVAQNMTSAQFNGTSLLDGWVSGWESWTGSTSWICSAYMSPEPDKYRICNDDWTSEFKHDWQLNWHSKWWIKVDHCLVDVDESNTQDKCGFHYSMHIWAMVCACSALEAAVIFVVWLKNHRMRATGPKKQRRTLVTIGDAIQSFLEHPDFGDDSDHELSASRTTRTRKSAEIVTVKRMPWHVTPRLNWFAAISKRAWLLSYTFFIAGLAVPTISIAFSWDHLRRVGIDMSFKAIWARKFSVFPATTTNRFGPLDDVPKSPLVVLLANVLVANSPQLLMSVLYLFYNNILTRQLLADEWLRFFRRSEKKPLRVSSPKGIQRSSYSLSLPLKYSVPLLACTTLLHWLLSQSIFLVQTSAFQLARNGGHRQPEYDATMRGYSMLGSLLSVGLALLLLLAITFNATLRSYRDIPAAAAATADGVTAPRASMKNLGLLRLGYHCGILRALCAERPAADVDAHLFPLGIGMVETAKSKAAACRGQLVFSTDIQLDQAPVPGELYLVPTLELREPRPGGAWHIRASVAARETVRRATAVLGIRRHRGGRSS</sequence>
<keyword evidence="1" id="KW-0472">Membrane</keyword>
<feature type="transmembrane region" description="Helical" evidence="1">
    <location>
        <begin position="413"/>
        <end position="436"/>
    </location>
</feature>
<feature type="domain" description="DUF6536" evidence="2">
    <location>
        <begin position="3"/>
        <end position="150"/>
    </location>
</feature>
<dbReference type="Pfam" id="PF20163">
    <property type="entry name" value="DUF6536"/>
    <property type="match status" value="1"/>
</dbReference>
<keyword evidence="1" id="KW-0812">Transmembrane</keyword>
<gene>
    <name evidence="3" type="ORF">B0I36DRAFT_295925</name>
</gene>
<feature type="transmembrane region" description="Helical" evidence="1">
    <location>
        <begin position="110"/>
        <end position="127"/>
    </location>
</feature>
<dbReference type="PANTHER" id="PTHR35395:SF1">
    <property type="entry name" value="DUF6536 DOMAIN-CONTAINING PROTEIN"/>
    <property type="match status" value="1"/>
</dbReference>
<dbReference type="RefSeq" id="XP_046008683.1">
    <property type="nucleotide sequence ID" value="XM_046151876.1"/>
</dbReference>
<dbReference type="Proteomes" id="UP000756346">
    <property type="component" value="Unassembled WGS sequence"/>
</dbReference>
<evidence type="ECO:0000313" key="4">
    <source>
        <dbReference type="Proteomes" id="UP000756346"/>
    </source>
</evidence>
<feature type="transmembrane region" description="Helical" evidence="1">
    <location>
        <begin position="6"/>
        <end position="24"/>
    </location>
</feature>
<feature type="transmembrane region" description="Helical" evidence="1">
    <location>
        <begin position="478"/>
        <end position="502"/>
    </location>
</feature>
<feature type="transmembrane region" description="Helical" evidence="1">
    <location>
        <begin position="312"/>
        <end position="334"/>
    </location>
</feature>
<organism evidence="3 4">
    <name type="scientific">Microdochium trichocladiopsis</name>
    <dbReference type="NCBI Taxonomy" id="1682393"/>
    <lineage>
        <taxon>Eukaryota</taxon>
        <taxon>Fungi</taxon>
        <taxon>Dikarya</taxon>
        <taxon>Ascomycota</taxon>
        <taxon>Pezizomycotina</taxon>
        <taxon>Sordariomycetes</taxon>
        <taxon>Xylariomycetidae</taxon>
        <taxon>Xylariales</taxon>
        <taxon>Microdochiaceae</taxon>
        <taxon>Microdochium</taxon>
    </lineage>
</organism>
<keyword evidence="4" id="KW-1185">Reference proteome</keyword>
<dbReference type="PANTHER" id="PTHR35395">
    <property type="entry name" value="DUF6536 DOMAIN-CONTAINING PROTEIN"/>
    <property type="match status" value="1"/>
</dbReference>
<dbReference type="GeneID" id="70181422"/>
<dbReference type="OrthoDB" id="5429634at2759"/>
<dbReference type="InterPro" id="IPR046623">
    <property type="entry name" value="DUF6536"/>
</dbReference>
<keyword evidence="1" id="KW-1133">Transmembrane helix</keyword>
<comment type="caution">
    <text evidence="3">The sequence shown here is derived from an EMBL/GenBank/DDBJ whole genome shotgun (WGS) entry which is preliminary data.</text>
</comment>